<gene>
    <name evidence="1" type="ORF">KSP39_PZI005486</name>
</gene>
<dbReference type="AlphaFoldDB" id="A0AAP0BS46"/>
<evidence type="ECO:0000313" key="1">
    <source>
        <dbReference type="EMBL" id="KAK8948669.1"/>
    </source>
</evidence>
<sequence>MAAGFAEVSVEANAGAMTIVQGSIYALNNIFVLNYAQWLAPHGSSKVGPGYPMGIDSGNSCMLPCSSLIFVADVDLKSWIVMQQIYFLFDQKVIMYVYEKVIVYRRMIVYDH</sequence>
<organism evidence="1 2">
    <name type="scientific">Platanthera zijinensis</name>
    <dbReference type="NCBI Taxonomy" id="2320716"/>
    <lineage>
        <taxon>Eukaryota</taxon>
        <taxon>Viridiplantae</taxon>
        <taxon>Streptophyta</taxon>
        <taxon>Embryophyta</taxon>
        <taxon>Tracheophyta</taxon>
        <taxon>Spermatophyta</taxon>
        <taxon>Magnoliopsida</taxon>
        <taxon>Liliopsida</taxon>
        <taxon>Asparagales</taxon>
        <taxon>Orchidaceae</taxon>
        <taxon>Orchidoideae</taxon>
        <taxon>Orchideae</taxon>
        <taxon>Orchidinae</taxon>
        <taxon>Platanthera</taxon>
    </lineage>
</organism>
<dbReference type="Proteomes" id="UP001418222">
    <property type="component" value="Unassembled WGS sequence"/>
</dbReference>
<keyword evidence="2" id="KW-1185">Reference proteome</keyword>
<proteinExistence type="predicted"/>
<name>A0AAP0BS46_9ASPA</name>
<accession>A0AAP0BS46</accession>
<comment type="caution">
    <text evidence="1">The sequence shown here is derived from an EMBL/GenBank/DDBJ whole genome shotgun (WGS) entry which is preliminary data.</text>
</comment>
<protein>
    <submittedName>
        <fullName evidence="1">Uncharacterized protein</fullName>
    </submittedName>
</protein>
<dbReference type="EMBL" id="JBBWWQ010000004">
    <property type="protein sequence ID" value="KAK8948669.1"/>
    <property type="molecule type" value="Genomic_DNA"/>
</dbReference>
<reference evidence="1 2" key="1">
    <citation type="journal article" date="2022" name="Nat. Plants">
        <title>Genomes of leafy and leafless Platanthera orchids illuminate the evolution of mycoheterotrophy.</title>
        <authorList>
            <person name="Li M.H."/>
            <person name="Liu K.W."/>
            <person name="Li Z."/>
            <person name="Lu H.C."/>
            <person name="Ye Q.L."/>
            <person name="Zhang D."/>
            <person name="Wang J.Y."/>
            <person name="Li Y.F."/>
            <person name="Zhong Z.M."/>
            <person name="Liu X."/>
            <person name="Yu X."/>
            <person name="Liu D.K."/>
            <person name="Tu X.D."/>
            <person name="Liu B."/>
            <person name="Hao Y."/>
            <person name="Liao X.Y."/>
            <person name="Jiang Y.T."/>
            <person name="Sun W.H."/>
            <person name="Chen J."/>
            <person name="Chen Y.Q."/>
            <person name="Ai Y."/>
            <person name="Zhai J.W."/>
            <person name="Wu S.S."/>
            <person name="Zhou Z."/>
            <person name="Hsiao Y.Y."/>
            <person name="Wu W.L."/>
            <person name="Chen Y.Y."/>
            <person name="Lin Y.F."/>
            <person name="Hsu J.L."/>
            <person name="Li C.Y."/>
            <person name="Wang Z.W."/>
            <person name="Zhao X."/>
            <person name="Zhong W.Y."/>
            <person name="Ma X.K."/>
            <person name="Ma L."/>
            <person name="Huang J."/>
            <person name="Chen G.Z."/>
            <person name="Huang M.Z."/>
            <person name="Huang L."/>
            <person name="Peng D.H."/>
            <person name="Luo Y.B."/>
            <person name="Zou S.Q."/>
            <person name="Chen S.P."/>
            <person name="Lan S."/>
            <person name="Tsai W.C."/>
            <person name="Van de Peer Y."/>
            <person name="Liu Z.J."/>
        </authorList>
    </citation>
    <scope>NUCLEOTIDE SEQUENCE [LARGE SCALE GENOMIC DNA]</scope>
    <source>
        <strain evidence="1">Lor287</strain>
    </source>
</reference>
<evidence type="ECO:0000313" key="2">
    <source>
        <dbReference type="Proteomes" id="UP001418222"/>
    </source>
</evidence>